<keyword evidence="2" id="KW-1185">Reference proteome</keyword>
<dbReference type="EMBL" id="CASHSV030000513">
    <property type="protein sequence ID" value="CAJ2667565.1"/>
    <property type="molecule type" value="Genomic_DNA"/>
</dbReference>
<proteinExistence type="predicted"/>
<reference evidence="1" key="1">
    <citation type="submission" date="2023-10" db="EMBL/GenBank/DDBJ databases">
        <authorList>
            <person name="Rodriguez Cubillos JULIANA M."/>
            <person name="De Vega J."/>
        </authorList>
    </citation>
    <scope>NUCLEOTIDE SEQUENCE</scope>
</reference>
<accession>A0ACB0LFR3</accession>
<comment type="caution">
    <text evidence="1">The sequence shown here is derived from an EMBL/GenBank/DDBJ whole genome shotgun (WGS) entry which is preliminary data.</text>
</comment>
<sequence length="196" mass="22247">MYAAVIFVGINNCQTVQPIVAIERTVFYRERAAGMYAPLPYALAQVLIEVPFVLFQTLYYSLLVDAMVGFPRKVEKFFWFVFVSFFSFLYFTYYGMMAVSITPNHQVASIFAAAFYGIFNLFSGFVIPRPVEFNELEGGSMLTTTIAWDNALSWSWENAMSALQETLYKVSSSIVKFPKQAPPALILSSHNIPTYH</sequence>
<name>A0ACB0LFR3_TRIPR</name>
<organism evidence="1 2">
    <name type="scientific">Trifolium pratense</name>
    <name type="common">Red clover</name>
    <dbReference type="NCBI Taxonomy" id="57577"/>
    <lineage>
        <taxon>Eukaryota</taxon>
        <taxon>Viridiplantae</taxon>
        <taxon>Streptophyta</taxon>
        <taxon>Embryophyta</taxon>
        <taxon>Tracheophyta</taxon>
        <taxon>Spermatophyta</taxon>
        <taxon>Magnoliopsida</taxon>
        <taxon>eudicotyledons</taxon>
        <taxon>Gunneridae</taxon>
        <taxon>Pentapetalae</taxon>
        <taxon>rosids</taxon>
        <taxon>fabids</taxon>
        <taxon>Fabales</taxon>
        <taxon>Fabaceae</taxon>
        <taxon>Papilionoideae</taxon>
        <taxon>50 kb inversion clade</taxon>
        <taxon>NPAAA clade</taxon>
        <taxon>Hologalegina</taxon>
        <taxon>IRL clade</taxon>
        <taxon>Trifolieae</taxon>
        <taxon>Trifolium</taxon>
    </lineage>
</organism>
<evidence type="ECO:0000313" key="2">
    <source>
        <dbReference type="Proteomes" id="UP001177021"/>
    </source>
</evidence>
<evidence type="ECO:0000313" key="1">
    <source>
        <dbReference type="EMBL" id="CAJ2667565.1"/>
    </source>
</evidence>
<gene>
    <name evidence="1" type="ORF">MILVUS5_LOCUS32148</name>
</gene>
<dbReference type="Proteomes" id="UP001177021">
    <property type="component" value="Unassembled WGS sequence"/>
</dbReference>
<protein>
    <submittedName>
        <fullName evidence="1">Uncharacterized protein</fullName>
    </submittedName>
</protein>